<organism evidence="2 3">
    <name type="scientific">Dovyalis caffra</name>
    <dbReference type="NCBI Taxonomy" id="77055"/>
    <lineage>
        <taxon>Eukaryota</taxon>
        <taxon>Viridiplantae</taxon>
        <taxon>Streptophyta</taxon>
        <taxon>Embryophyta</taxon>
        <taxon>Tracheophyta</taxon>
        <taxon>Spermatophyta</taxon>
        <taxon>Magnoliopsida</taxon>
        <taxon>eudicotyledons</taxon>
        <taxon>Gunneridae</taxon>
        <taxon>Pentapetalae</taxon>
        <taxon>rosids</taxon>
        <taxon>fabids</taxon>
        <taxon>Malpighiales</taxon>
        <taxon>Salicaceae</taxon>
        <taxon>Flacourtieae</taxon>
        <taxon>Dovyalis</taxon>
    </lineage>
</organism>
<dbReference type="AlphaFoldDB" id="A0AAV1SLI5"/>
<keyword evidence="3" id="KW-1185">Reference proteome</keyword>
<protein>
    <submittedName>
        <fullName evidence="2">Uncharacterized protein</fullName>
    </submittedName>
</protein>
<dbReference type="EMBL" id="CAWUPB010001194">
    <property type="protein sequence ID" value="CAK7353896.1"/>
    <property type="molecule type" value="Genomic_DNA"/>
</dbReference>
<gene>
    <name evidence="2" type="ORF">DCAF_LOCUS24963</name>
</gene>
<feature type="compositionally biased region" description="Basic and acidic residues" evidence="1">
    <location>
        <begin position="17"/>
        <end position="28"/>
    </location>
</feature>
<reference evidence="2 3" key="1">
    <citation type="submission" date="2024-01" db="EMBL/GenBank/DDBJ databases">
        <authorList>
            <person name="Waweru B."/>
        </authorList>
    </citation>
    <scope>NUCLEOTIDE SEQUENCE [LARGE SCALE GENOMIC DNA]</scope>
</reference>
<evidence type="ECO:0000256" key="1">
    <source>
        <dbReference type="SAM" id="MobiDB-lite"/>
    </source>
</evidence>
<evidence type="ECO:0000313" key="3">
    <source>
        <dbReference type="Proteomes" id="UP001314170"/>
    </source>
</evidence>
<accession>A0AAV1SLI5</accession>
<feature type="compositionally biased region" description="Polar residues" evidence="1">
    <location>
        <begin position="57"/>
        <end position="66"/>
    </location>
</feature>
<proteinExistence type="predicted"/>
<feature type="region of interest" description="Disordered" evidence="1">
    <location>
        <begin position="17"/>
        <end position="66"/>
    </location>
</feature>
<name>A0AAV1SLI5_9ROSI</name>
<comment type="caution">
    <text evidence="2">The sequence shown here is derived from an EMBL/GenBank/DDBJ whole genome shotgun (WGS) entry which is preliminary data.</text>
</comment>
<sequence length="98" mass="11385">MTTKDMIKIVDFLDESNRVREENNRDRTGSSIAATEKKHQEATHNQAEFSRKGGRSNPKQNPETSTYAIRISSIKHNLKKKLIQQYRKRQRSSIGIQK</sequence>
<evidence type="ECO:0000313" key="2">
    <source>
        <dbReference type="EMBL" id="CAK7353896.1"/>
    </source>
</evidence>
<dbReference type="Proteomes" id="UP001314170">
    <property type="component" value="Unassembled WGS sequence"/>
</dbReference>